<sequence>MLRSTKNKISDNVIYPRDEPSPGRELKGAEITDTKLNSAFAYLRKIGKGDGTIVTAGLPWSDRQPIRFTSYESESELGSRISQDYLGEGRSEFLDQIVGLSSAITPLFRLLARHEPNIEMGHVLLDAETWKTPSDKIESLVTPIEWIPEVRFSVHNSQAVPGIQLADIAAHMRRSFIMDGDCKEGQSYLNELRL</sequence>
<dbReference type="EMBL" id="JAGGLC010000005">
    <property type="protein sequence ID" value="MBP1987861.1"/>
    <property type="molecule type" value="Genomic_DNA"/>
</dbReference>
<name>A0A8T4GXR9_9EURY</name>
<evidence type="ECO:0000256" key="1">
    <source>
        <dbReference type="SAM" id="MobiDB-lite"/>
    </source>
</evidence>
<protein>
    <submittedName>
        <fullName evidence="2">Uncharacterized protein</fullName>
    </submittedName>
</protein>
<dbReference type="Proteomes" id="UP000823736">
    <property type="component" value="Unassembled WGS sequence"/>
</dbReference>
<dbReference type="AlphaFoldDB" id="A0A8T4GXR9"/>
<keyword evidence="3" id="KW-1185">Reference proteome</keyword>
<evidence type="ECO:0000313" key="2">
    <source>
        <dbReference type="EMBL" id="MBP1987861.1"/>
    </source>
</evidence>
<gene>
    <name evidence="2" type="ORF">J2753_002371</name>
</gene>
<evidence type="ECO:0000313" key="3">
    <source>
        <dbReference type="Proteomes" id="UP000823736"/>
    </source>
</evidence>
<comment type="caution">
    <text evidence="2">The sequence shown here is derived from an EMBL/GenBank/DDBJ whole genome shotgun (WGS) entry which is preliminary data.</text>
</comment>
<feature type="region of interest" description="Disordered" evidence="1">
    <location>
        <begin position="1"/>
        <end position="25"/>
    </location>
</feature>
<accession>A0A8T4GXR9</accession>
<organism evidence="2 3">
    <name type="scientific">Halolamina salifodinae</name>
    <dbReference type="NCBI Taxonomy" id="1202767"/>
    <lineage>
        <taxon>Archaea</taxon>
        <taxon>Methanobacteriati</taxon>
        <taxon>Methanobacteriota</taxon>
        <taxon>Stenosarchaea group</taxon>
        <taxon>Halobacteria</taxon>
        <taxon>Halobacteriales</taxon>
        <taxon>Haloferacaceae</taxon>
    </lineage>
</organism>
<proteinExistence type="predicted"/>
<reference evidence="2" key="1">
    <citation type="submission" date="2021-03" db="EMBL/GenBank/DDBJ databases">
        <title>Genomic Encyclopedia of Type Strains, Phase IV (KMG-IV): sequencing the most valuable type-strain genomes for metagenomic binning, comparative biology and taxonomic classification.</title>
        <authorList>
            <person name="Goeker M."/>
        </authorList>
    </citation>
    <scope>NUCLEOTIDE SEQUENCE</scope>
    <source>
        <strain evidence="2">DSM 26232</strain>
    </source>
</reference>
<feature type="compositionally biased region" description="Basic and acidic residues" evidence="1">
    <location>
        <begin position="16"/>
        <end position="25"/>
    </location>
</feature>